<proteinExistence type="predicted"/>
<evidence type="ECO:0000256" key="1">
    <source>
        <dbReference type="SAM" id="Phobius"/>
    </source>
</evidence>
<dbReference type="RefSeq" id="WP_344790237.1">
    <property type="nucleotide sequence ID" value="NZ_BAABBV010000001.1"/>
</dbReference>
<reference evidence="2" key="2">
    <citation type="submission" date="2023-12" db="EMBL/GenBank/DDBJ databases">
        <authorList>
            <person name="Sun Q."/>
            <person name="Inoue M."/>
        </authorList>
    </citation>
    <scope>NUCLEOTIDE SEQUENCE</scope>
    <source>
        <strain evidence="2">JCM 17590</strain>
    </source>
</reference>
<sequence length="108" mass="11303">MTNGFRVMLTALGWVLLEHLVAVDAWAHTSSVTAIDPATAVATLALVCAFSALMAHLGRHLLRTLPRAVVYDGLPRAGDAGRQVLMPRSRPRTAGAIGARAPAVPLVG</sequence>
<accession>A0ABP7ZFF6</accession>
<keyword evidence="1" id="KW-1133">Transmembrane helix</keyword>
<name>A0ABP7ZFF6_9MICO</name>
<keyword evidence="1" id="KW-0472">Membrane</keyword>
<dbReference type="Proteomes" id="UP001415169">
    <property type="component" value="Unassembled WGS sequence"/>
</dbReference>
<reference evidence="2" key="1">
    <citation type="journal article" date="2014" name="Int. J. Syst. Evol. Microbiol.">
        <title>Complete genome of a new Firmicutes species belonging to the dominant human colonic microbiota ('Ruminococcus bicirculans') reveals two chromosomes and a selective capacity to utilize plant glucans.</title>
        <authorList>
            <consortium name="NISC Comparative Sequencing Program"/>
            <person name="Wegmann U."/>
            <person name="Louis P."/>
            <person name="Goesmann A."/>
            <person name="Henrissat B."/>
            <person name="Duncan S.H."/>
            <person name="Flint H.J."/>
        </authorList>
    </citation>
    <scope>NUCLEOTIDE SEQUENCE</scope>
    <source>
        <strain evidence="2">JCM 17590</strain>
    </source>
</reference>
<keyword evidence="1" id="KW-0812">Transmembrane</keyword>
<protein>
    <submittedName>
        <fullName evidence="2">Uncharacterized protein</fullName>
    </submittedName>
</protein>
<evidence type="ECO:0000313" key="3">
    <source>
        <dbReference type="Proteomes" id="UP001415169"/>
    </source>
</evidence>
<feature type="transmembrane region" description="Helical" evidence="1">
    <location>
        <begin position="38"/>
        <end position="57"/>
    </location>
</feature>
<organism evidence="2 3">
    <name type="scientific">Gryllotalpicola daejeonensis</name>
    <dbReference type="NCBI Taxonomy" id="993087"/>
    <lineage>
        <taxon>Bacteria</taxon>
        <taxon>Bacillati</taxon>
        <taxon>Actinomycetota</taxon>
        <taxon>Actinomycetes</taxon>
        <taxon>Micrococcales</taxon>
        <taxon>Microbacteriaceae</taxon>
        <taxon>Gryllotalpicola</taxon>
    </lineage>
</organism>
<comment type="caution">
    <text evidence="2">The sequence shown here is derived from an EMBL/GenBank/DDBJ whole genome shotgun (WGS) entry which is preliminary data.</text>
</comment>
<evidence type="ECO:0000313" key="2">
    <source>
        <dbReference type="EMBL" id="GAA4156036.1"/>
    </source>
</evidence>
<dbReference type="EMBL" id="BAABBV010000001">
    <property type="protein sequence ID" value="GAA4156036.1"/>
    <property type="molecule type" value="Genomic_DNA"/>
</dbReference>
<gene>
    <name evidence="2" type="ORF">GCM10022286_05870</name>
</gene>
<keyword evidence="3" id="KW-1185">Reference proteome</keyword>